<evidence type="ECO:0000259" key="3">
    <source>
        <dbReference type="Pfam" id="PF20148"/>
    </source>
</evidence>
<dbReference type="PANTHER" id="PTHR32305:SF15">
    <property type="entry name" value="PROTEIN RHSA-RELATED"/>
    <property type="match status" value="1"/>
</dbReference>
<dbReference type="PANTHER" id="PTHR32305">
    <property type="match status" value="1"/>
</dbReference>
<comment type="caution">
    <text evidence="5">The sequence shown here is derived from an EMBL/GenBank/DDBJ whole genome shotgun (WGS) entry which is preliminary data.</text>
</comment>
<feature type="domain" description="DUF6531" evidence="3">
    <location>
        <begin position="739"/>
        <end position="812"/>
    </location>
</feature>
<dbReference type="InterPro" id="IPR031325">
    <property type="entry name" value="RHS_repeat"/>
</dbReference>
<dbReference type="Pfam" id="PF25023">
    <property type="entry name" value="TEN_YD-shell"/>
    <property type="match status" value="2"/>
</dbReference>
<feature type="compositionally biased region" description="Polar residues" evidence="2">
    <location>
        <begin position="29"/>
        <end position="40"/>
    </location>
</feature>
<dbReference type="EMBL" id="JBHRZI010000017">
    <property type="protein sequence ID" value="MFC3894117.1"/>
    <property type="molecule type" value="Genomic_DNA"/>
</dbReference>
<feature type="domain" description="Teneurin-like YD-shell" evidence="4">
    <location>
        <begin position="2145"/>
        <end position="2270"/>
    </location>
</feature>
<feature type="compositionally biased region" description="Polar residues" evidence="2">
    <location>
        <begin position="2666"/>
        <end position="2680"/>
    </location>
</feature>
<evidence type="ECO:0000256" key="1">
    <source>
        <dbReference type="ARBA" id="ARBA00022737"/>
    </source>
</evidence>
<dbReference type="SUPFAM" id="SSF49899">
    <property type="entry name" value="Concanavalin A-like lectins/glucanases"/>
    <property type="match status" value="1"/>
</dbReference>
<dbReference type="Gene3D" id="2.180.10.10">
    <property type="entry name" value="RHS repeat-associated core"/>
    <property type="match status" value="4"/>
</dbReference>
<feature type="compositionally biased region" description="Basic and acidic residues" evidence="2">
    <location>
        <begin position="82"/>
        <end position="115"/>
    </location>
</feature>
<dbReference type="CDD" id="cd00110">
    <property type="entry name" value="LamG"/>
    <property type="match status" value="1"/>
</dbReference>
<dbReference type="Gene3D" id="2.60.120.200">
    <property type="match status" value="1"/>
</dbReference>
<dbReference type="InterPro" id="IPR050708">
    <property type="entry name" value="T6SS_VgrG/RHS"/>
</dbReference>
<dbReference type="NCBIfam" id="TIGR03696">
    <property type="entry name" value="Rhs_assc_core"/>
    <property type="match status" value="1"/>
</dbReference>
<gene>
    <name evidence="5" type="ORF">ACFOWZ_21790</name>
</gene>
<dbReference type="InterPro" id="IPR001791">
    <property type="entry name" value="Laminin_G"/>
</dbReference>
<dbReference type="Pfam" id="PF20148">
    <property type="entry name" value="DUF6531"/>
    <property type="match status" value="1"/>
</dbReference>
<dbReference type="Pfam" id="PF13385">
    <property type="entry name" value="Laminin_G_3"/>
    <property type="match status" value="1"/>
</dbReference>
<dbReference type="InterPro" id="IPR022385">
    <property type="entry name" value="Rhs_assc_core"/>
</dbReference>
<feature type="compositionally biased region" description="Basic and acidic residues" evidence="2">
    <location>
        <begin position="43"/>
        <end position="65"/>
    </location>
</feature>
<evidence type="ECO:0000256" key="2">
    <source>
        <dbReference type="SAM" id="MobiDB-lite"/>
    </source>
</evidence>
<dbReference type="InterPro" id="IPR006530">
    <property type="entry name" value="YD"/>
</dbReference>
<dbReference type="InterPro" id="IPR056823">
    <property type="entry name" value="TEN-like_YD-shell"/>
</dbReference>
<name>A0ABV8BX09_9PSEU</name>
<dbReference type="Pfam" id="PF05593">
    <property type="entry name" value="RHS_repeat"/>
    <property type="match status" value="4"/>
</dbReference>
<evidence type="ECO:0000313" key="6">
    <source>
        <dbReference type="Proteomes" id="UP001595690"/>
    </source>
</evidence>
<feature type="region of interest" description="Disordered" evidence="2">
    <location>
        <begin position="1378"/>
        <end position="1399"/>
    </location>
</feature>
<keyword evidence="6" id="KW-1185">Reference proteome</keyword>
<dbReference type="NCBIfam" id="TIGR01643">
    <property type="entry name" value="YD_repeat_2x"/>
    <property type="match status" value="5"/>
</dbReference>
<proteinExistence type="predicted"/>
<keyword evidence="1" id="KW-0677">Repeat</keyword>
<evidence type="ECO:0000313" key="5">
    <source>
        <dbReference type="EMBL" id="MFC3894117.1"/>
    </source>
</evidence>
<organism evidence="5 6">
    <name type="scientific">Lentzea rhizosphaerae</name>
    <dbReference type="NCBI Taxonomy" id="2041025"/>
    <lineage>
        <taxon>Bacteria</taxon>
        <taxon>Bacillati</taxon>
        <taxon>Actinomycetota</taxon>
        <taxon>Actinomycetes</taxon>
        <taxon>Pseudonocardiales</taxon>
        <taxon>Pseudonocardiaceae</taxon>
        <taxon>Lentzea</taxon>
    </lineage>
</organism>
<sequence>MLVLLMTLPILSGAESPYGWSGALPLGASTSAPEQRSGTADGSGHEASAESTRINRDLPKRDQPRPKNAVPDQAGALPEVKVPPEEDRKVTPKVEKPALPSIDKDAVERTQDRTETTQTFDNPDGSRTLRLHTGSANVRQPDGSWLPVDLTLARDGSRLKPKVAPTGLSFATASADSALVQIDVDGDHSISYGMRDVANVPGEPQGDQVTYRGVRPGTDLRLTATRDGVKEDLLLASAAAQSSYSFTLKLKRLTPRIDVLGGIELVDGDKVVATIPAGVMDDAAGVRSTGVKYALDKIVDDTWTLRVDADQAWLRDPARKFPVTLDPTTARFDTDADAMFVRSNGFGGANGGLEVGRVQGNPVSRTYLHFNNAQNALRNQYVVSASLAVDNVFSTNCTARPVSVFEVTQPWSSSMRWPGAAVGQSLSSATFAHGGAAGTPCANPAWVYFALDPDLMTRWTHGSALAHGLSLRMSDETLPEGRRFASASTVNKPYLEVRYSPEGASYEATGVTLPSNVKEGKLSAKVTNMGSSTWSSGGGVHFGFIIKQGDREVARRNGYRADVAPMATHQFVDLPVPALAPGDYDLFLTMFNPDGADFRDVHGVPHGRMPLTVFNRAPSTDYQQPGTGATVESLRPTLYAEGVDVDRWPGRGLTHKFKICTDAALTQECQETPEWGGQSFSPQLTRWNKTYYWGVKTFDTVDETPFWAGPLVLTTRVPQPAITSHLAGSPNSVQGPGLDANIGNYSTVVTDTSIATVGPDLTISRTYNSLDPRKDTAFGTGWSSRLDMRLKRDDDHSDNVVITHPTGRQVRYGHNPDGTFGSPSGSTADLVYTRSTGLYTLRDTTGARWLFDGLGRLVKIVNPAGLTETLAYDDNDRVKTITNDTSKRTLTVTWQGNHVSSVTTEVPETGSPALVWTYAYVGDRLTTVCVPGAAPNCTTQDYTDGSHYRSTVLDDRPKTYWRLGESSGDTFASVTARSNGEHVARQHNVSLGTAGALEGTSDLAARFDGNSSYVTLPEKLTSESMSLAVEMWFKTTSQGVLLSYADKAFPEAADKSTPVLYVGTDGLLYGGFSRRDAAGPRQVVSPQAVNDDQWHHVVLSAAVDTQTLYLDGKKVGEPLAGLIDHKQQTKLTLGAGSGKDWPATNGGNFHFAGSIDEAAVYLHPLGSLAVAEHHAAKGKLDQLTSIKLPQDNRQFAKLTYDDINDRVSTLVDHTGRSWSLDTPRIEGATRTAVLRGPSNFGDWTYSFDLDNGGRLKSVTHDGATSHNEYNTAGFLSATIDPSGLRTEQTTDARGNVLSSKTCRAADSCNTSYFTYIESADALDPRRDKLESTSDARSTDAADTRFRTTYTYDAAGRPTGVSTPAPAGVTVRPSTSITYSTGDEDGVGGGKVPAGLPITSTGKRGQLTSISYFANGDQAAINSPSGLKVSFTYDALGRQKSVTSGNVGGGVFGTTAYEYTPRSKVAKVTAPAVLNPITGKTHQQVTTYRYDSNDNVLETTVSDVLPVADGGTPSRTTKTAYDAQDRLVRTEFPDGGTETRAYSDNGLTETVTDVNKVVWTSQFEERGLLLSRTATAPGADPEDPAAAGLVVESHVYDPAGKVRSSDDAMGRKTTFAYYADGLLATTTRIGYHEPDGTVRDVVLEDRTYDPVGNVAVLVTAGGRKTTQTFDAAGLPVTSTFDPDGLRRAVTYTRDADGNVVRTERRGAADDTRVETTAYEFDSSNQVTAEHAYLNANTAFTTRYDRDERGLLKSVTDRRLNTTTFTYDAKGNQVSVTSPSVEAWVGGVRTAGFAGTNTAGRNAFGEQTHTRDAANSVSVTEYDSMGRATKVSLPAYTPPGGQPVVHSKQMEYDHGGRLKKSIDGLNRVTSYDHDPYGRVTATTLPQVGETPAVIRARYNRAGELLAGIDPMGIETRFTYDELGRQITSTEVDRSSGSPLYFTTTTKHDLAGNALSVTNSMNATSSATYNAAGEVLTATDPTNRVSRSTYDIAGRLTTATDPSGLVSSQTYDLLGRAVRSASVVNGTELRAATAEYDPAGNVLKRISPQGRVSSFEYDALGRTVSQTEKVDATKSIVTSFGYDKRGNRSRFVDGRGNATVYTYTPSGLPESTVEPATATTPNAADRTWTTVYDAAGQIVRELKPGGVSVDREYDAQGRVKLERGTGGEAATADRTFGYDLAGRMITIGGPAGSSGYTYDDRDNLLTSYGAGGSATYTYNGDGTIATRKDVTGEASFTYDLAGRLLSTADPLSGRTVDYGYDTAGRLGVVADRTVSTWSSRRLAYDPLGRQTSDQVQQTVEGGLRVLVGAEYGYDLDGKVTSKKVTDTAGSVSNTYGYDGAGRLTSWTGPAGTTAYRWDDSGNRVGAGATTFEYDERNRLKSGGGATYTYTPRGTRASVTQNGQTTTSNFDAFDRLVSAGAVNYRYDSLDRVTDRNGVAFKYQGQTNDAVSDGSRLVSRLPDGAAFSDKAAGSTLKGRMLFADLHGDVIGRFLGGAVDGLRTFDPFGSVTSSSGDVSPLGFQGDWTDGATGSVNMGARWYSPGAGQFVSRDDWTLDPSPSSAGNRYAYTNNDPLNQIDPNGHVPCTPGPGKSIPGIPWGWLNIFLSSSSVMDCGNRVVYCPPGNRLPHAAPPGSFCDTGPYSRQNYYNEEPALRQGYCKHYTGGKCPDRPNQTSSDRPSVNQPGVGNRRNPQVVAPKPPPPPKWWRDAHRYLPRPQFDVNLVPRSPDVVTLPPADQVKDDRDQDTTDSTKTTEDDKSNNAPDAQPTNDPKSTPPPNGIPRPQIGLDANILIYWYNYNGRFDHLTDMIESTVQGHDIVISPQAYREFIYGRSSTPNRERLEWYGKMMKDRGRSGAIEREDEVRALTQRKLWDSDRQKWKKMLREADARVYDSVRQEKNGSLLLFTGDIVLCEHARHDGHPVVYLNRGDGQPGSANNVGTMYWDSCGKQK</sequence>
<dbReference type="RefSeq" id="WP_382375262.1">
    <property type="nucleotide sequence ID" value="NZ_JBHRZI010000017.1"/>
</dbReference>
<feature type="region of interest" description="Disordered" evidence="2">
    <location>
        <begin position="2660"/>
        <end position="2778"/>
    </location>
</feature>
<reference evidence="6" key="1">
    <citation type="journal article" date="2019" name="Int. J. Syst. Evol. Microbiol.">
        <title>The Global Catalogue of Microorganisms (GCM) 10K type strain sequencing project: providing services to taxonomists for standard genome sequencing and annotation.</title>
        <authorList>
            <consortium name="The Broad Institute Genomics Platform"/>
            <consortium name="The Broad Institute Genome Sequencing Center for Infectious Disease"/>
            <person name="Wu L."/>
            <person name="Ma J."/>
        </authorList>
    </citation>
    <scope>NUCLEOTIDE SEQUENCE [LARGE SCALE GENOMIC DNA]</scope>
    <source>
        <strain evidence="6">CGMCC 4.7405</strain>
    </source>
</reference>
<feature type="domain" description="Teneurin-like YD-shell" evidence="4">
    <location>
        <begin position="2303"/>
        <end position="2431"/>
    </location>
</feature>
<accession>A0ABV8BX09</accession>
<dbReference type="Proteomes" id="UP001595690">
    <property type="component" value="Unassembled WGS sequence"/>
</dbReference>
<feature type="compositionally biased region" description="Polar residues" evidence="2">
    <location>
        <begin position="2754"/>
        <end position="2766"/>
    </location>
</feature>
<dbReference type="InterPro" id="IPR045351">
    <property type="entry name" value="DUF6531"/>
</dbReference>
<evidence type="ECO:0000259" key="4">
    <source>
        <dbReference type="Pfam" id="PF25023"/>
    </source>
</evidence>
<feature type="region of interest" description="Disordered" evidence="2">
    <location>
        <begin position="29"/>
        <end position="128"/>
    </location>
</feature>
<dbReference type="CDD" id="cd09854">
    <property type="entry name" value="PIN_VapC-like"/>
    <property type="match status" value="1"/>
</dbReference>
<protein>
    <submittedName>
        <fullName evidence="5">RHS repeat-associated core domain-containing protein</fullName>
    </submittedName>
</protein>
<dbReference type="InterPro" id="IPR013320">
    <property type="entry name" value="ConA-like_dom_sf"/>
</dbReference>